<dbReference type="Proteomes" id="UP000293142">
    <property type="component" value="Unassembled WGS sequence"/>
</dbReference>
<feature type="signal peptide" evidence="1">
    <location>
        <begin position="1"/>
        <end position="24"/>
    </location>
</feature>
<sequence length="1863" mass="202987">MFTSKLARKWSAVVLILCMIFSLAPPWEVPKAYAASDCAGIHEGDVETTFGAQHVKFGNCTYEADNALANFYNNITPGFSYNDSGKTHNLFDGDVFVNAGDTVTFNLNVADNDDLKNLAKSGHATVQIGWKSLNWNETSGGCGFLSLENCFQGTNAKVWLDGDLLHEAEHYDGGDGGPNGGGVWNSELTPLNANTTIKIQVHGIRDDIDPPTGARGLYVKFRDEGRPEVKDYTFDGDGVKRTNKNSNEEVYAKKGESFSLAYNFSEPVRPTLESLSAAAIRDPFLKHPFFINLPGTLLPGAGQQQYLENESYKNANFSNLMNSPLQLLNSIKFKYTAVKYHQSGLIPLAPAIVRTDTEKANTSSTKDDFTIDSSLEQKLRGARLADAAGNVVRDYSKFTTVSGVDNKDNNYLRGKQEENPSIQMQGPFDYDHGGFRGFVDAVRPKYTKTGNGIQPEILTGSTLNTNDGFDFTVQLTEEAIVKTGWDVTKTFLLLNNGMRAYYVSGDQTDKWTFHLSIPDVKGLNVETPLLKAIALTNDANVNDPATGNSKDTNVLQDYAGNMLVQPSNYEGEFVVPEDIPEYPGCNRSDPNSQCPESSLVNSKIDWAQLAIDNTKPIISYRYETGGATDAVYKQSGKITIDANDPTITVPSLDPLVPGEVKPSRGIYRPSNMTGSSSPAVGLVYYMWSQSQNDPFASNSQDQFAAVKRYSLTGKQPREDLYPTGFEKINLSVANNKTNLIVLPTEALEEGKSGEWYLHTWTSDMTWDTARELMQYAKKKAYVEDNQAQYEAWKAEAPGSEADKIFYADNKALAEVGKYELWPLGDFKHDDSNWVHSVGTIKVDNKAPTVTAAEPIGNNTSAVQLPVTITDEHSGVQDSQYQWVKVGTEPQGMWQPVTLVGNSATLTTQNEVVEDGNYVLMIKTTDVAGNVRNFQSNSVTVNSSSLVNGAFLTATSVDSSNNPVYVKSSDVEFKLVGVDSITPMGLMSVTQSTYSPTVTQSTYTQSVTQSTYGGMMLMSLTDPDSVYVGYVLSGSALRPADAAFQSFTDYTLKDGGRVYVVPADVSKNGTLYVHIVAKVTEGGFTKQYFFSKAYYFDNQPPTVTFSKDGVAYPQASQSVTVTVDEPYSQLGLQKKYQWVVDGQSDPNEASAGWVDLPEDGKTAINGETLLQPGEQKNFWLYVWAKDGAGNNVIVKTKSFFALSRSEDAGNPPAEVTSDLIYLYGDTEDGYTAIVQLGLAQDSVDKGGYDFSLSPDNGVNWVRWRPYTNFVALKVPTNKPSELQVQVKYRTLSGVVGAAKGLSAANISKDEPIYALASISNERPVNPSVGADIDVTVPLGMKVTPAAVNPSTPTRSGNRFNVKQNGLYAFDVTDTADANRKATLYAVVKNVDDTKPIGSIEYLTTGKTNGNVTVQLSDLSEPVTVTNNEGRTTYKFTQNGSFTFEIKDEAGNANSITANVNNIDKAAPQVKIVRSYAYGENNSQTFGTIKDGSDHVLLSGGVTLMVEKADVNAKDFTVADGQTSILLLENGTASFMVSDLFGNTAVVKETVDNIVSTLPQVSSITYSFVDDDGNPLPDSKIVTVNGQKYAQGKMKVTLSGQIQTPNMVFAGTTPTKDKDTGQYTNQISGLDGSFTYSRMYSADGSTLIALTDLLGNTNKVAVAIKGLDNTPPDIKLNLSSVGISQNKADFNFRTDLGGYSVSDNVSNTDQIAVAISGLDLSKLGRQRVTYTATDQVGNTAVAYQDVTVVASDGMLIFADNVLISGSSNESALFNSNTLTFSITKYNVMEVGGQNRINEWGTYDLLYQPGLYREGQMKYIATKLSYSDLVNGKFKITFPDTGWYTIIVRNQEREREYSTFFIGKKD</sequence>
<name>A0A4Q9DM28_9BACL</name>
<proteinExistence type="predicted"/>
<evidence type="ECO:0008006" key="4">
    <source>
        <dbReference type="Google" id="ProtNLM"/>
    </source>
</evidence>
<evidence type="ECO:0000256" key="1">
    <source>
        <dbReference type="SAM" id="SignalP"/>
    </source>
</evidence>
<feature type="chain" id="PRO_5039413039" description="DUF5011 domain-containing protein" evidence="1">
    <location>
        <begin position="25"/>
        <end position="1863"/>
    </location>
</feature>
<accession>A0A4Q9DM28</accession>
<dbReference type="RefSeq" id="WP_131015178.1">
    <property type="nucleotide sequence ID" value="NZ_SIRE01000014.1"/>
</dbReference>
<keyword evidence="1" id="KW-0732">Signal</keyword>
<reference evidence="2 3" key="1">
    <citation type="submission" date="2019-02" db="EMBL/GenBank/DDBJ databases">
        <title>Paenibacillus sp. nov., isolated from surface-sterilized tissue of Thalictrum simplex L.</title>
        <authorList>
            <person name="Tuo L."/>
        </authorList>
    </citation>
    <scope>NUCLEOTIDE SEQUENCE [LARGE SCALE GENOMIC DNA]</scope>
    <source>
        <strain evidence="2 3">N2SHLJ1</strain>
    </source>
</reference>
<dbReference type="EMBL" id="SIRE01000014">
    <property type="protein sequence ID" value="TBL76272.1"/>
    <property type="molecule type" value="Genomic_DNA"/>
</dbReference>
<dbReference type="OrthoDB" id="2654915at2"/>
<dbReference type="Gene3D" id="2.60.40.10">
    <property type="entry name" value="Immunoglobulins"/>
    <property type="match status" value="1"/>
</dbReference>
<comment type="caution">
    <text evidence="2">The sequence shown here is derived from an EMBL/GenBank/DDBJ whole genome shotgun (WGS) entry which is preliminary data.</text>
</comment>
<keyword evidence="3" id="KW-1185">Reference proteome</keyword>
<organism evidence="2 3">
    <name type="scientific">Paenibacillus thalictri</name>
    <dbReference type="NCBI Taxonomy" id="2527873"/>
    <lineage>
        <taxon>Bacteria</taxon>
        <taxon>Bacillati</taxon>
        <taxon>Bacillota</taxon>
        <taxon>Bacilli</taxon>
        <taxon>Bacillales</taxon>
        <taxon>Paenibacillaceae</taxon>
        <taxon>Paenibacillus</taxon>
    </lineage>
</organism>
<dbReference type="InterPro" id="IPR013783">
    <property type="entry name" value="Ig-like_fold"/>
</dbReference>
<gene>
    <name evidence="2" type="ORF">EYB31_19940</name>
</gene>
<evidence type="ECO:0000313" key="3">
    <source>
        <dbReference type="Proteomes" id="UP000293142"/>
    </source>
</evidence>
<protein>
    <recommendedName>
        <fullName evidence="4">DUF5011 domain-containing protein</fullName>
    </recommendedName>
</protein>
<evidence type="ECO:0000313" key="2">
    <source>
        <dbReference type="EMBL" id="TBL76272.1"/>
    </source>
</evidence>